<reference evidence="1 2" key="1">
    <citation type="submission" date="2020-08" db="EMBL/GenBank/DDBJ databases">
        <title>Genomic Encyclopedia of Type Strains, Phase IV (KMG-IV): sequencing the most valuable type-strain genomes for metagenomic binning, comparative biology and taxonomic classification.</title>
        <authorList>
            <person name="Goeker M."/>
        </authorList>
    </citation>
    <scope>NUCLEOTIDE SEQUENCE [LARGE SCALE GENOMIC DNA]</scope>
    <source>
        <strain evidence="1 2">YC6886</strain>
    </source>
</reference>
<evidence type="ECO:0000313" key="2">
    <source>
        <dbReference type="Proteomes" id="UP000557717"/>
    </source>
</evidence>
<name>A0A840VIH2_9BACT</name>
<gene>
    <name evidence="1" type="ORF">HNR46_002747</name>
</gene>
<dbReference type="Proteomes" id="UP000557717">
    <property type="component" value="Unassembled WGS sequence"/>
</dbReference>
<organism evidence="1 2">
    <name type="scientific">Haloferula luteola</name>
    <dbReference type="NCBI Taxonomy" id="595692"/>
    <lineage>
        <taxon>Bacteria</taxon>
        <taxon>Pseudomonadati</taxon>
        <taxon>Verrucomicrobiota</taxon>
        <taxon>Verrucomicrobiia</taxon>
        <taxon>Verrucomicrobiales</taxon>
        <taxon>Verrucomicrobiaceae</taxon>
        <taxon>Haloferula</taxon>
    </lineage>
</organism>
<sequence length="178" mass="20385">MIAPCPFLPAARGNLSYRELRAFGERRDAEFYLAALTYAQCLWQRGLPAQAILPLDRAWGAELRGDEPILHLWPAPYAALIWMLENRPQGPFLGNPVRHFQHLATRVRGTRREIRSWRAWACFHLAEKALPSSEFPRDFHQIQRDSLTIPSPAHVRQNLAELGWPGEAAWLDAHHPSV</sequence>
<keyword evidence="2" id="KW-1185">Reference proteome</keyword>
<dbReference type="RefSeq" id="WP_184019593.1">
    <property type="nucleotide sequence ID" value="NZ_JACHFD010000013.1"/>
</dbReference>
<accession>A0A840VIH2</accession>
<comment type="caution">
    <text evidence="1">The sequence shown here is derived from an EMBL/GenBank/DDBJ whole genome shotgun (WGS) entry which is preliminary data.</text>
</comment>
<proteinExistence type="predicted"/>
<evidence type="ECO:0000313" key="1">
    <source>
        <dbReference type="EMBL" id="MBB5352501.1"/>
    </source>
</evidence>
<dbReference type="EMBL" id="JACHFD010000013">
    <property type="protein sequence ID" value="MBB5352501.1"/>
    <property type="molecule type" value="Genomic_DNA"/>
</dbReference>
<protein>
    <submittedName>
        <fullName evidence="1">Uncharacterized protein</fullName>
    </submittedName>
</protein>
<dbReference type="AlphaFoldDB" id="A0A840VIH2"/>